<comment type="caution">
    <text evidence="11">The sequence shown here is derived from an EMBL/GenBank/DDBJ whole genome shotgun (WGS) entry which is preliminary data.</text>
</comment>
<keyword evidence="6" id="KW-0735">Signal-anchor</keyword>
<keyword evidence="8" id="KW-0472">Membrane</keyword>
<dbReference type="GO" id="GO:0016020">
    <property type="term" value="C:membrane"/>
    <property type="evidence" value="ECO:0007669"/>
    <property type="project" value="UniProtKB-SubCell"/>
</dbReference>
<evidence type="ECO:0000256" key="3">
    <source>
        <dbReference type="ARBA" id="ARBA00022676"/>
    </source>
</evidence>
<keyword evidence="7" id="KW-1133">Transmembrane helix</keyword>
<dbReference type="Pfam" id="PF02485">
    <property type="entry name" value="Branch"/>
    <property type="match status" value="1"/>
</dbReference>
<dbReference type="Proteomes" id="UP000749559">
    <property type="component" value="Unassembled WGS sequence"/>
</dbReference>
<comment type="similarity">
    <text evidence="10">Belongs to the glycosyltransferase 14 family.</text>
</comment>
<dbReference type="EMBL" id="CAIIXF020000003">
    <property type="protein sequence ID" value="CAH1778732.1"/>
    <property type="molecule type" value="Genomic_DNA"/>
</dbReference>
<sequence length="542" mass="63036">MATRLVLVELLCPNRRWLMAWLLMVVCGTLYITNQLASQYQVLEHKRWQLAQMQPRVIIERKIKHCDPPCTNIIEQIPPEDVEKITDIHQEGDPNVKIAQIDANDEYNDSHHDIVDTNYGRIVNIKTDGRINITKGIPSRTKKPETSDEVHIPSIRTIGANCSAVFQGDNDELQKAENYMKSNPKIPIPDKAYVTLASDCDRFRKSRSYILSALTKEEEEFPIAFSILMFKDIEQTERLLRAIYRPQNYYCIHMDVKSNPDVKKGITAIAQCFDNVIIASELIDVQWGAFTVLEPELRCMKDLWAYKKWKYFINLTGQEFPLRTNWELVKILKAYNGANNLEGTVKRRNMERFTYVHNPGRTDEKKEPPPHGIVPVKGSVHVTASRDFVDYLLHNKTALEFLEWAKTAGIPDESFFSSLNHNPHLGVPGSYAGEPETDPQKYPFITRFKNWGNYPFNYPCKGGNRVRMICILSLGDLPYLKTRPELFMNKFYIDYSYLGYDCLEEWYFERTRNEYLGKQSFDVGFYENLSFVKNQVKAWYQN</sequence>
<comment type="subcellular location">
    <subcellularLocation>
        <location evidence="1">Membrane</location>
        <topology evidence="1">Single-pass type II membrane protein</topology>
    </subcellularLocation>
</comment>
<dbReference type="PANTHER" id="PTHR19297">
    <property type="entry name" value="GLYCOSYLTRANSFERASE 14 FAMILY MEMBER"/>
    <property type="match status" value="1"/>
</dbReference>
<keyword evidence="9" id="KW-0325">Glycoprotein</keyword>
<dbReference type="OrthoDB" id="2019572at2759"/>
<dbReference type="PANTHER" id="PTHR19297:SF185">
    <property type="entry name" value="BETA-1,3-GALACTOSYL-O-GLYCOSYL-GLYCOPROTEIN BETA-1,6-N-ACETYLGLUCOSAMINYLTRANSFERASE 3"/>
    <property type="match status" value="1"/>
</dbReference>
<proteinExistence type="inferred from homology"/>
<evidence type="ECO:0000256" key="4">
    <source>
        <dbReference type="ARBA" id="ARBA00022679"/>
    </source>
</evidence>
<dbReference type="AlphaFoldDB" id="A0A8J1UU38"/>
<evidence type="ECO:0000256" key="2">
    <source>
        <dbReference type="ARBA" id="ARBA00004922"/>
    </source>
</evidence>
<accession>A0A8J1UU38</accession>
<dbReference type="InterPro" id="IPR003406">
    <property type="entry name" value="Glyco_trans_14"/>
</dbReference>
<evidence type="ECO:0000256" key="1">
    <source>
        <dbReference type="ARBA" id="ARBA00004606"/>
    </source>
</evidence>
<evidence type="ECO:0000256" key="6">
    <source>
        <dbReference type="ARBA" id="ARBA00022968"/>
    </source>
</evidence>
<keyword evidence="5" id="KW-0812">Transmembrane</keyword>
<name>A0A8J1UU38_OWEFU</name>
<evidence type="ECO:0000256" key="9">
    <source>
        <dbReference type="ARBA" id="ARBA00023180"/>
    </source>
</evidence>
<evidence type="ECO:0000313" key="12">
    <source>
        <dbReference type="Proteomes" id="UP000749559"/>
    </source>
</evidence>
<evidence type="ECO:0000256" key="10">
    <source>
        <dbReference type="ARBA" id="ARBA00038150"/>
    </source>
</evidence>
<comment type="pathway">
    <text evidence="2">Protein modification; protein glycosylation.</text>
</comment>
<evidence type="ECO:0000256" key="5">
    <source>
        <dbReference type="ARBA" id="ARBA00022692"/>
    </source>
</evidence>
<reference evidence="11" key="1">
    <citation type="submission" date="2022-03" db="EMBL/GenBank/DDBJ databases">
        <authorList>
            <person name="Martin C."/>
        </authorList>
    </citation>
    <scope>NUCLEOTIDE SEQUENCE</scope>
</reference>
<keyword evidence="12" id="KW-1185">Reference proteome</keyword>
<keyword evidence="4" id="KW-0808">Transferase</keyword>
<keyword evidence="3" id="KW-0328">Glycosyltransferase</keyword>
<gene>
    <name evidence="11" type="ORF">OFUS_LOCUS5606</name>
</gene>
<organism evidence="11 12">
    <name type="scientific">Owenia fusiformis</name>
    <name type="common">Polychaete worm</name>
    <dbReference type="NCBI Taxonomy" id="6347"/>
    <lineage>
        <taxon>Eukaryota</taxon>
        <taxon>Metazoa</taxon>
        <taxon>Spiralia</taxon>
        <taxon>Lophotrochozoa</taxon>
        <taxon>Annelida</taxon>
        <taxon>Polychaeta</taxon>
        <taxon>Sedentaria</taxon>
        <taxon>Canalipalpata</taxon>
        <taxon>Sabellida</taxon>
        <taxon>Oweniida</taxon>
        <taxon>Oweniidae</taxon>
        <taxon>Owenia</taxon>
    </lineage>
</organism>
<evidence type="ECO:0000256" key="8">
    <source>
        <dbReference type="ARBA" id="ARBA00023136"/>
    </source>
</evidence>
<dbReference type="GO" id="GO:0008375">
    <property type="term" value="F:acetylglucosaminyltransferase activity"/>
    <property type="evidence" value="ECO:0007669"/>
    <property type="project" value="TreeGrafter"/>
</dbReference>
<evidence type="ECO:0000256" key="7">
    <source>
        <dbReference type="ARBA" id="ARBA00022989"/>
    </source>
</evidence>
<evidence type="ECO:0000313" key="11">
    <source>
        <dbReference type="EMBL" id="CAH1778732.1"/>
    </source>
</evidence>
<protein>
    <submittedName>
        <fullName evidence="11">Uncharacterized protein</fullName>
    </submittedName>
</protein>